<dbReference type="GO" id="GO:0001405">
    <property type="term" value="C:PAM complex, Tim23 associated import motor"/>
    <property type="evidence" value="ECO:0007669"/>
    <property type="project" value="UniProtKB-UniRule"/>
</dbReference>
<evidence type="ECO:0000313" key="15">
    <source>
        <dbReference type="Proteomes" id="UP001150569"/>
    </source>
</evidence>
<evidence type="ECO:0000256" key="10">
    <source>
        <dbReference type="ARBA" id="ARBA00023128"/>
    </source>
</evidence>
<reference evidence="14" key="1">
    <citation type="submission" date="2022-07" db="EMBL/GenBank/DDBJ databases">
        <title>Phylogenomic reconstructions and comparative analyses of Kickxellomycotina fungi.</title>
        <authorList>
            <person name="Reynolds N.K."/>
            <person name="Stajich J.E."/>
            <person name="Barry K."/>
            <person name="Grigoriev I.V."/>
            <person name="Crous P."/>
            <person name="Smith M.E."/>
        </authorList>
    </citation>
    <scope>NUCLEOTIDE SEQUENCE</scope>
    <source>
        <strain evidence="14">RSA 861</strain>
    </source>
</reference>
<dbReference type="EMBL" id="JANBPT010000013">
    <property type="protein sequence ID" value="KAJ1930173.1"/>
    <property type="molecule type" value="Genomic_DNA"/>
</dbReference>
<gene>
    <name evidence="14" type="primary">PAM17_2</name>
    <name evidence="14" type="ORF">IWQ60_000498</name>
</gene>
<keyword evidence="8 12" id="KW-1133">Transmembrane helix</keyword>
<protein>
    <recommendedName>
        <fullName evidence="12">Presequence translocated-associated motor subunit PAM17</fullName>
    </recommendedName>
</protein>
<dbReference type="Pfam" id="PF08566">
    <property type="entry name" value="Pam17"/>
    <property type="match status" value="1"/>
</dbReference>
<comment type="subcellular location">
    <subcellularLocation>
        <location evidence="1 12">Mitochondrion inner membrane</location>
        <topology evidence="1 12">Multi-pass membrane protein</topology>
    </subcellularLocation>
</comment>
<dbReference type="AlphaFoldDB" id="A0A9W8ALI1"/>
<comment type="function">
    <text evidence="12">Component of the PAM complex, a complex required for the translocation of transit peptide-containing proteins from the inner membrane into the mitochondrial matrix in an ATP-dependent manner.</text>
</comment>
<keyword evidence="5 12" id="KW-0999">Mitochondrion inner membrane</keyword>
<evidence type="ECO:0000256" key="12">
    <source>
        <dbReference type="RuleBase" id="RU367146"/>
    </source>
</evidence>
<keyword evidence="4 12" id="KW-0812">Transmembrane</keyword>
<feature type="transmembrane region" description="Helical" evidence="12">
    <location>
        <begin position="124"/>
        <end position="146"/>
    </location>
</feature>
<evidence type="ECO:0000256" key="2">
    <source>
        <dbReference type="ARBA" id="ARBA00006837"/>
    </source>
</evidence>
<keyword evidence="7" id="KW-0809">Transit peptide</keyword>
<name>A0A9W8ALI1_9FUNG</name>
<keyword evidence="15" id="KW-1185">Reference proteome</keyword>
<dbReference type="PANTHER" id="PTHR28021">
    <property type="entry name" value="PRESEQUENCE TRANSLOCATED-ASSOCIATED MOTOR SUBUNIT PAM17, MITOCHONDRIAL"/>
    <property type="match status" value="1"/>
</dbReference>
<evidence type="ECO:0000256" key="8">
    <source>
        <dbReference type="ARBA" id="ARBA00022989"/>
    </source>
</evidence>
<dbReference type="InterPro" id="IPR013875">
    <property type="entry name" value="Pam17"/>
</dbReference>
<evidence type="ECO:0000256" key="13">
    <source>
        <dbReference type="SAM" id="MobiDB-lite"/>
    </source>
</evidence>
<keyword evidence="3 12" id="KW-0813">Transport</keyword>
<dbReference type="PANTHER" id="PTHR28021:SF1">
    <property type="entry name" value="PRESEQUENCE TRANSLOCATED-ASSOCIATED MOTOR SUBUNIT PAM17, MITOCHONDRIAL"/>
    <property type="match status" value="1"/>
</dbReference>
<dbReference type="Proteomes" id="UP001150569">
    <property type="component" value="Unassembled WGS sequence"/>
</dbReference>
<evidence type="ECO:0000256" key="5">
    <source>
        <dbReference type="ARBA" id="ARBA00022792"/>
    </source>
</evidence>
<evidence type="ECO:0000256" key="6">
    <source>
        <dbReference type="ARBA" id="ARBA00022927"/>
    </source>
</evidence>
<evidence type="ECO:0000256" key="11">
    <source>
        <dbReference type="ARBA" id="ARBA00023136"/>
    </source>
</evidence>
<evidence type="ECO:0000256" key="3">
    <source>
        <dbReference type="ARBA" id="ARBA00022448"/>
    </source>
</evidence>
<keyword evidence="11 12" id="KW-0472">Membrane</keyword>
<evidence type="ECO:0000256" key="7">
    <source>
        <dbReference type="ARBA" id="ARBA00022946"/>
    </source>
</evidence>
<feature type="region of interest" description="Disordered" evidence="13">
    <location>
        <begin position="39"/>
        <end position="63"/>
    </location>
</feature>
<sequence>MTLLASRLLSRPALPAAGSALRWPVSTLAGRPHLGFIAQRPLTTPPGQTQGSTTAASSAPASQEHLDVSWAEFFRLRQQRRLTERLTMVPTTLATLSLGGTYLLEKEIDPTNLIFGFDPMMIYGVAMVGCGLAGVLIGPVIGGALWKLTHRRHSRSMEHKDLEFYHHIAANRADPSQHSFRNPIPDFYGEKINSLSDYRKWLRKQKAHMQKAAFHVGEEA</sequence>
<organism evidence="14 15">
    <name type="scientific">Tieghemiomyces parasiticus</name>
    <dbReference type="NCBI Taxonomy" id="78921"/>
    <lineage>
        <taxon>Eukaryota</taxon>
        <taxon>Fungi</taxon>
        <taxon>Fungi incertae sedis</taxon>
        <taxon>Zoopagomycota</taxon>
        <taxon>Kickxellomycotina</taxon>
        <taxon>Dimargaritomycetes</taxon>
        <taxon>Dimargaritales</taxon>
        <taxon>Dimargaritaceae</taxon>
        <taxon>Tieghemiomyces</taxon>
    </lineage>
</organism>
<evidence type="ECO:0000256" key="1">
    <source>
        <dbReference type="ARBA" id="ARBA00004448"/>
    </source>
</evidence>
<dbReference type="GO" id="GO:0030150">
    <property type="term" value="P:protein import into mitochondrial matrix"/>
    <property type="evidence" value="ECO:0007669"/>
    <property type="project" value="UniProtKB-UniRule"/>
</dbReference>
<evidence type="ECO:0000313" key="14">
    <source>
        <dbReference type="EMBL" id="KAJ1930173.1"/>
    </source>
</evidence>
<evidence type="ECO:0000256" key="9">
    <source>
        <dbReference type="ARBA" id="ARBA00023010"/>
    </source>
</evidence>
<comment type="similarity">
    <text evidence="2 12">Belongs to the PAM17 family.</text>
</comment>
<keyword evidence="9 12" id="KW-0811">Translocation</keyword>
<accession>A0A9W8ALI1</accession>
<proteinExistence type="inferred from homology"/>
<comment type="subunit">
    <text evidence="12">Component of the PAM complex.</text>
</comment>
<feature type="compositionally biased region" description="Low complexity" evidence="13">
    <location>
        <begin position="45"/>
        <end position="63"/>
    </location>
</feature>
<feature type="transmembrane region" description="Helical" evidence="12">
    <location>
        <begin position="86"/>
        <end position="104"/>
    </location>
</feature>
<keyword evidence="6 12" id="KW-0653">Protein transport</keyword>
<evidence type="ECO:0000256" key="4">
    <source>
        <dbReference type="ARBA" id="ARBA00022692"/>
    </source>
</evidence>
<dbReference type="OrthoDB" id="5970083at2759"/>
<keyword evidence="10 12" id="KW-0496">Mitochondrion</keyword>
<comment type="caution">
    <text evidence="14">The sequence shown here is derived from an EMBL/GenBank/DDBJ whole genome shotgun (WGS) entry which is preliminary data.</text>
</comment>